<evidence type="ECO:0000313" key="7">
    <source>
        <dbReference type="EMBL" id="MBB4102025.1"/>
    </source>
</evidence>
<comment type="caution">
    <text evidence="7">The sequence shown here is derived from an EMBL/GenBank/DDBJ whole genome shotgun (WGS) entry which is preliminary data.</text>
</comment>
<feature type="domain" description="HAMP" evidence="6">
    <location>
        <begin position="451"/>
        <end position="503"/>
    </location>
</feature>
<dbReference type="EMBL" id="JACIDU010000002">
    <property type="protein sequence ID" value="MBB4102025.1"/>
    <property type="molecule type" value="Genomic_DNA"/>
</dbReference>
<dbReference type="PRINTS" id="PR00260">
    <property type="entry name" value="CHEMTRNSDUCR"/>
</dbReference>
<gene>
    <name evidence="7" type="ORF">GGQ66_000553</name>
</gene>
<dbReference type="RefSeq" id="WP_183789169.1">
    <property type="nucleotide sequence ID" value="NZ_JACIDU010000002.1"/>
</dbReference>
<sequence>MNRHSLAFKVTAIFLFLSLFSVAALNVLAYLSSRSVLQEQASANMRQVLIFRGDMLKEQMALMAQQAGSIARMETLQSAATGLRSGWNTLQKSSGDARAELRQVFVTGNPMKDREKLLKPEGPSGFYYSTHETVQADVARYLQETPFDDLLIASPDGTVFYSYRKDQAFAENLTASPWASGSLAAAFERARTSAATLTEDSEAAASFSGLMTEAGNPEAALTFAVPVVRLGALKAIMLFHVRNSAVLSILEKGHASGSSLESTLINGAGQIFGRDGTGRFAMLGTSEPQMLTKVPDASGLDIADVDSARGTEMQRSYLRTVAFEGQRATISESLLLSEIEAGTRQIATVLLIAGLAVLAASAIATLVSMNRMLSPLARLANATGEVAKGNLDRDISDQTRKDETGVMARALESFRQALVQQRRMETANAENEARAAAERRERLAERDAEARSLQAVVHELDRGLGELAEGNLSYEIRAPFPAETEALRLNFNRAIARLNDTMTAIGGNSGTVREGSERMREDADRLADRTSRQAAAITQTVSSIETINRAIAEQIAKAEQAGRIAATAQAGTQQSGEVMAQTISAIEAIQSSSAQINTIIHVIEEIAFQTNLLALNAGVEAARAGEAGKGFAVVAQEVRELAQRSSTAAREITTLLKKSTQDVTHGVALVEKAGKALTEIGSHVENINAEIASIMASTREEATMVGEISHSIADLDQVTQENAAMVSETTRAIHRLAGEAGEMDHRIGHFTLTDADAAPSAFRRAG</sequence>
<dbReference type="CDD" id="cd11386">
    <property type="entry name" value="MCP_signal"/>
    <property type="match status" value="1"/>
</dbReference>
<dbReference type="InterPro" id="IPR051310">
    <property type="entry name" value="MCP_chemotaxis"/>
</dbReference>
<dbReference type="Proteomes" id="UP000584824">
    <property type="component" value="Unassembled WGS sequence"/>
</dbReference>
<evidence type="ECO:0000256" key="4">
    <source>
        <dbReference type="SAM" id="Phobius"/>
    </source>
</evidence>
<dbReference type="PANTHER" id="PTHR43531">
    <property type="entry name" value="PROTEIN ICFG"/>
    <property type="match status" value="1"/>
</dbReference>
<dbReference type="CDD" id="cd06225">
    <property type="entry name" value="HAMP"/>
    <property type="match status" value="1"/>
</dbReference>
<proteinExistence type="inferred from homology"/>
<reference evidence="7 8" key="1">
    <citation type="submission" date="2020-08" db="EMBL/GenBank/DDBJ databases">
        <title>Genomic Encyclopedia of Type Strains, Phase IV (KMG-IV): sequencing the most valuable type-strain genomes for metagenomic binning, comparative biology and taxonomic classification.</title>
        <authorList>
            <person name="Goeker M."/>
        </authorList>
    </citation>
    <scope>NUCLEOTIDE SEQUENCE [LARGE SCALE GENOMIC DNA]</scope>
    <source>
        <strain evidence="7 8">DSM 26385</strain>
    </source>
</reference>
<dbReference type="PROSITE" id="PS50111">
    <property type="entry name" value="CHEMOTAXIS_TRANSDUC_2"/>
    <property type="match status" value="1"/>
</dbReference>
<dbReference type="GO" id="GO:0006935">
    <property type="term" value="P:chemotaxis"/>
    <property type="evidence" value="ECO:0007669"/>
    <property type="project" value="UniProtKB-KW"/>
</dbReference>
<name>A0A7W6JYR8_9HYPH</name>
<keyword evidence="8" id="KW-1185">Reference proteome</keyword>
<keyword evidence="4" id="KW-0472">Membrane</keyword>
<dbReference type="GO" id="GO:0007165">
    <property type="term" value="P:signal transduction"/>
    <property type="evidence" value="ECO:0007669"/>
    <property type="project" value="UniProtKB-KW"/>
</dbReference>
<dbReference type="Pfam" id="PF00672">
    <property type="entry name" value="HAMP"/>
    <property type="match status" value="1"/>
</dbReference>
<dbReference type="AlphaFoldDB" id="A0A7W6JYR8"/>
<feature type="domain" description="Methyl-accepting transducer" evidence="5">
    <location>
        <begin position="508"/>
        <end position="737"/>
    </location>
</feature>
<organism evidence="7 8">
    <name type="scientific">Allorhizobium borbori</name>
    <dbReference type="NCBI Taxonomy" id="485907"/>
    <lineage>
        <taxon>Bacteria</taxon>
        <taxon>Pseudomonadati</taxon>
        <taxon>Pseudomonadota</taxon>
        <taxon>Alphaproteobacteria</taxon>
        <taxon>Hyphomicrobiales</taxon>
        <taxon>Rhizobiaceae</taxon>
        <taxon>Rhizobium/Agrobacterium group</taxon>
        <taxon>Allorhizobium</taxon>
    </lineage>
</organism>
<protein>
    <submittedName>
        <fullName evidence="7">Methyl-accepting chemotaxis protein</fullName>
    </submittedName>
</protein>
<evidence type="ECO:0000259" key="6">
    <source>
        <dbReference type="PROSITE" id="PS50885"/>
    </source>
</evidence>
<dbReference type="SUPFAM" id="SSF158472">
    <property type="entry name" value="HAMP domain-like"/>
    <property type="match status" value="1"/>
</dbReference>
<dbReference type="SMART" id="SM00304">
    <property type="entry name" value="HAMP"/>
    <property type="match status" value="2"/>
</dbReference>
<dbReference type="InterPro" id="IPR004090">
    <property type="entry name" value="Chemotax_Me-accpt_rcpt"/>
</dbReference>
<dbReference type="Gene3D" id="1.10.287.950">
    <property type="entry name" value="Methyl-accepting chemotaxis protein"/>
    <property type="match status" value="1"/>
</dbReference>
<dbReference type="PANTHER" id="PTHR43531:SF11">
    <property type="entry name" value="METHYL-ACCEPTING CHEMOTAXIS PROTEIN 3"/>
    <property type="match status" value="1"/>
</dbReference>
<dbReference type="InterPro" id="IPR004089">
    <property type="entry name" value="MCPsignal_dom"/>
</dbReference>
<keyword evidence="1" id="KW-0145">Chemotaxis</keyword>
<dbReference type="InterPro" id="IPR003660">
    <property type="entry name" value="HAMP_dom"/>
</dbReference>
<dbReference type="GO" id="GO:0016020">
    <property type="term" value="C:membrane"/>
    <property type="evidence" value="ECO:0007669"/>
    <property type="project" value="InterPro"/>
</dbReference>
<evidence type="ECO:0000313" key="8">
    <source>
        <dbReference type="Proteomes" id="UP000584824"/>
    </source>
</evidence>
<dbReference type="GO" id="GO:0004888">
    <property type="term" value="F:transmembrane signaling receptor activity"/>
    <property type="evidence" value="ECO:0007669"/>
    <property type="project" value="InterPro"/>
</dbReference>
<dbReference type="Pfam" id="PF00015">
    <property type="entry name" value="MCPsignal"/>
    <property type="match status" value="1"/>
</dbReference>
<evidence type="ECO:0000259" key="5">
    <source>
        <dbReference type="PROSITE" id="PS50111"/>
    </source>
</evidence>
<dbReference type="Gene3D" id="6.10.340.10">
    <property type="match status" value="1"/>
</dbReference>
<evidence type="ECO:0000256" key="2">
    <source>
        <dbReference type="ARBA" id="ARBA00029447"/>
    </source>
</evidence>
<dbReference type="SMART" id="SM00283">
    <property type="entry name" value="MA"/>
    <property type="match status" value="1"/>
</dbReference>
<evidence type="ECO:0000256" key="3">
    <source>
        <dbReference type="PROSITE-ProRule" id="PRU00284"/>
    </source>
</evidence>
<evidence type="ECO:0000256" key="1">
    <source>
        <dbReference type="ARBA" id="ARBA00022500"/>
    </source>
</evidence>
<dbReference type="PROSITE" id="PS50885">
    <property type="entry name" value="HAMP"/>
    <property type="match status" value="2"/>
</dbReference>
<keyword evidence="4" id="KW-0812">Transmembrane</keyword>
<comment type="similarity">
    <text evidence="2">Belongs to the methyl-accepting chemotaxis (MCP) protein family.</text>
</comment>
<keyword evidence="3" id="KW-0807">Transducer</keyword>
<accession>A0A7W6JYR8</accession>
<dbReference type="SUPFAM" id="SSF58104">
    <property type="entry name" value="Methyl-accepting chemotaxis protein (MCP) signaling domain"/>
    <property type="match status" value="1"/>
</dbReference>
<feature type="transmembrane region" description="Helical" evidence="4">
    <location>
        <begin position="346"/>
        <end position="369"/>
    </location>
</feature>
<feature type="domain" description="HAMP" evidence="6">
    <location>
        <begin position="370"/>
        <end position="423"/>
    </location>
</feature>
<keyword evidence="4" id="KW-1133">Transmembrane helix</keyword>